<dbReference type="InterPro" id="IPR037026">
    <property type="entry name" value="Vgr_OB-fold_dom_sf"/>
</dbReference>
<dbReference type="SUPFAM" id="SSF69255">
    <property type="entry name" value="gp5 N-terminal domain-like"/>
    <property type="match status" value="1"/>
</dbReference>
<evidence type="ECO:0000256" key="1">
    <source>
        <dbReference type="ARBA" id="ARBA00005558"/>
    </source>
</evidence>
<name>A0A330GD54_ENTCL</name>
<evidence type="ECO:0000313" key="4">
    <source>
        <dbReference type="EMBL" id="RAZ70654.1"/>
    </source>
</evidence>
<feature type="domain" description="Gp5/Type VI secretion system Vgr protein OB-fold" evidence="2">
    <location>
        <begin position="382"/>
        <end position="447"/>
    </location>
</feature>
<dbReference type="Proteomes" id="UP000251576">
    <property type="component" value="Unassembled WGS sequence"/>
</dbReference>
<accession>A0A330GD54</accession>
<dbReference type="Gene3D" id="2.40.50.230">
    <property type="entry name" value="Gp5 N-terminal domain"/>
    <property type="match status" value="1"/>
</dbReference>
<dbReference type="Gene3D" id="3.55.50.10">
    <property type="entry name" value="Baseplate protein-like domains"/>
    <property type="match status" value="1"/>
</dbReference>
<feature type="domain" description="Gp5/Type VI secretion system Vgr C-terminal trimerisation" evidence="3">
    <location>
        <begin position="465"/>
        <end position="568"/>
    </location>
</feature>
<reference evidence="4 5" key="1">
    <citation type="submission" date="2018-06" db="EMBL/GenBank/DDBJ databases">
        <title>ACT-28, a chromosomally-encoded AmpC with carbapenemase activity from Enterobacter kobei.</title>
        <authorList>
            <person name="Jousset A.B."/>
            <person name="Oueslati S."/>
            <person name="Bernabeu S."/>
            <person name="Takissian J."/>
            <person name="Creton E."/>
            <person name="Vogel A."/>
            <person name="Cotellon G."/>
            <person name="Bonnin R.A."/>
            <person name="Dortet L."/>
            <person name="Naas T."/>
        </authorList>
    </citation>
    <scope>NUCLEOTIDE SEQUENCE [LARGE SCALE GENOMIC DNA]</scope>
    <source>
        <strain evidence="4 5">99B3</strain>
    </source>
</reference>
<protein>
    <submittedName>
        <fullName evidence="4">Type VI secretion system tip protein VgrG</fullName>
    </submittedName>
</protein>
<dbReference type="InterPro" id="IPR050708">
    <property type="entry name" value="T6SS_VgrG/RHS"/>
</dbReference>
<dbReference type="InterPro" id="IPR017847">
    <property type="entry name" value="T6SS_RhsGE_Vgr_subset"/>
</dbReference>
<proteinExistence type="inferred from homology"/>
<dbReference type="Gene3D" id="4.10.220.110">
    <property type="match status" value="1"/>
</dbReference>
<organism evidence="4 5">
    <name type="scientific">Enterobacter cloacae</name>
    <dbReference type="NCBI Taxonomy" id="550"/>
    <lineage>
        <taxon>Bacteria</taxon>
        <taxon>Pseudomonadati</taxon>
        <taxon>Pseudomonadota</taxon>
        <taxon>Gammaproteobacteria</taxon>
        <taxon>Enterobacterales</taxon>
        <taxon>Enterobacteriaceae</taxon>
        <taxon>Enterobacter</taxon>
        <taxon>Enterobacter cloacae complex</taxon>
    </lineage>
</organism>
<dbReference type="InterPro" id="IPR006533">
    <property type="entry name" value="T6SS_Vgr_RhsGE"/>
</dbReference>
<dbReference type="RefSeq" id="WP_112780358.1">
    <property type="nucleotide sequence ID" value="NZ_CABMNQ010000007.1"/>
</dbReference>
<dbReference type="Pfam" id="PF22178">
    <property type="entry name" value="Gp5_trimer_C"/>
    <property type="match status" value="1"/>
</dbReference>
<dbReference type="AlphaFoldDB" id="A0A330GD54"/>
<dbReference type="SUPFAM" id="SSF69349">
    <property type="entry name" value="Phage fibre proteins"/>
    <property type="match status" value="1"/>
</dbReference>
<dbReference type="PANTHER" id="PTHR32305:SF11">
    <property type="entry name" value="TYPE VI SECRETION SYSTEM SPIKE PROTEIN VGRG3"/>
    <property type="match status" value="1"/>
</dbReference>
<dbReference type="Gene3D" id="2.30.110.50">
    <property type="match status" value="1"/>
</dbReference>
<comment type="similarity">
    <text evidence="1">Belongs to the VgrG protein family.</text>
</comment>
<dbReference type="InterPro" id="IPR054030">
    <property type="entry name" value="Gp5_Vgr_C"/>
</dbReference>
<dbReference type="Pfam" id="PF04717">
    <property type="entry name" value="Phage_base_V"/>
    <property type="match status" value="1"/>
</dbReference>
<dbReference type="NCBIfam" id="TIGR01646">
    <property type="entry name" value="vgr_GE"/>
    <property type="match status" value="1"/>
</dbReference>
<dbReference type="PANTHER" id="PTHR32305">
    <property type="match status" value="1"/>
</dbReference>
<dbReference type="Pfam" id="PF05954">
    <property type="entry name" value="Phage_GPD"/>
    <property type="match status" value="1"/>
</dbReference>
<evidence type="ECO:0000259" key="2">
    <source>
        <dbReference type="Pfam" id="PF04717"/>
    </source>
</evidence>
<dbReference type="EMBL" id="QMDH01000007">
    <property type="protein sequence ID" value="RAZ70654.1"/>
    <property type="molecule type" value="Genomic_DNA"/>
</dbReference>
<dbReference type="NCBIfam" id="TIGR03361">
    <property type="entry name" value="VI_Rhs_Vgr"/>
    <property type="match status" value="1"/>
</dbReference>
<gene>
    <name evidence="4" type="ORF">DP202_06060</name>
</gene>
<evidence type="ECO:0000259" key="3">
    <source>
        <dbReference type="Pfam" id="PF22178"/>
    </source>
</evidence>
<comment type="caution">
    <text evidence="4">The sequence shown here is derived from an EMBL/GenBank/DDBJ whole genome shotgun (WGS) entry which is preliminary data.</text>
</comment>
<sequence>MLKSTGLYFTCQIGNLSADTLEATNFSMTEGLSELFTLTVTLASTRDDINVHEYLLQPVSFTITVDGIDQRIINGVVSAFEQGDTGFRRTYYYLTVRPSLWVLSLNQDSRIFHKKSVPQLLEELIQPFCVQGRNLMMKESHPVHEYVTQKRESSWEFFNRLASQEGITYWFDQEGLCYSDSRLAMHNVATLAYNPHPTSLLRDNIVSHWRAGAAMQPLETIHKDRNYHNPANPMRASRASADKTGSGTMFSAFESYGRFQEDGEGRSTVQYRMDRFEAGMRTGSGRTNCALLMPGAIFTLEDHPADAMNGEWQVITTQMQGKMPEAAEEEGSGGGTTLVCDFTFIPGNAQWRPPYRYKPLADGDEVATVVGPEGEEIYVNEDGCVRVHFHWDRYNPADENASCWIRVAQGWNGSGFGMMAIPRIGQEVIVSYLNGDIDRPIITGFTYNGINRPPYELPGNKTKMVIRSKTHKGDGYNEISFEDNAGQEQLFLRAQKDLLGRVENDAQWHIVRDQHIKIERDQITELTRDRHESISGEWRSKVEGEVSQEMGSSLNQKVAKSLISEAGQEIHYKAGSKVVIEAGMELTLKAGGMFLTINPSGICMTGPVRINGGVAGNGSALRLLRPGIPLQIPQPPQLSPAQLETFQAEAPYCEECEKCKDGLCDFSET</sequence>
<dbReference type="SUPFAM" id="SSF69279">
    <property type="entry name" value="Phage tail proteins"/>
    <property type="match status" value="2"/>
</dbReference>
<evidence type="ECO:0000313" key="5">
    <source>
        <dbReference type="Proteomes" id="UP000251576"/>
    </source>
</evidence>
<dbReference type="InterPro" id="IPR006531">
    <property type="entry name" value="Gp5/Vgr_OB"/>
</dbReference>